<keyword evidence="3 8" id="KW-1003">Cell membrane</keyword>
<keyword evidence="2 8" id="KW-0813">Transport</keyword>
<dbReference type="InterPro" id="IPR015856">
    <property type="entry name" value="ABC_transpr_CbiO/EcfA_su"/>
</dbReference>
<dbReference type="InterPro" id="IPR003439">
    <property type="entry name" value="ABC_transporter-like_ATP-bd"/>
</dbReference>
<dbReference type="NCBIfam" id="NF010155">
    <property type="entry name" value="PRK13634.1"/>
    <property type="match status" value="1"/>
</dbReference>
<evidence type="ECO:0000256" key="8">
    <source>
        <dbReference type="RuleBase" id="RU365104"/>
    </source>
</evidence>
<dbReference type="Gene3D" id="3.40.50.300">
    <property type="entry name" value="P-loop containing nucleotide triphosphate hydrolases"/>
    <property type="match status" value="1"/>
</dbReference>
<dbReference type="PROSITE" id="PS50893">
    <property type="entry name" value="ABC_TRANSPORTER_2"/>
    <property type="match status" value="1"/>
</dbReference>
<sequence length="288" mass="32005">MELSTEQVAHIYSEGTPKEHRALYDVSINVPAGSFYAIIGHTGSGKSTLIQHLNGLLKPTSGAVHIGSKTIRANEKAKQLKEVRKRVGMVFQYPEHQLFEETIEKDICFGPLNFGVDEKTAKNRAKETLRLVGLNDEYLERSPFELSGGQMRRVAIAGVLAMNPEVLILDEPTAGLDPSGQREMMELFISLQKEKNITIILVTHSMEDAARYADKIFVMANGTLFMEGSPKEIFEQEDKIREAGLDIPESTKFIQAVQDQFGTTLEAGYTIEEAVDLVDRIMKVGSSK</sequence>
<protein>
    <recommendedName>
        <fullName evidence="8">Energy-coupling factor transporter ATP-binding protein EcfA2</fullName>
        <ecNumber evidence="8">7.-.-.-</ecNumber>
    </recommendedName>
</protein>
<keyword evidence="5 8" id="KW-0067">ATP-binding</keyword>
<evidence type="ECO:0000313" key="11">
    <source>
        <dbReference type="Proteomes" id="UP001649381"/>
    </source>
</evidence>
<dbReference type="Proteomes" id="UP001649381">
    <property type="component" value="Unassembled WGS sequence"/>
</dbReference>
<dbReference type="PANTHER" id="PTHR43553">
    <property type="entry name" value="HEAVY METAL TRANSPORTER"/>
    <property type="match status" value="1"/>
</dbReference>
<evidence type="ECO:0000256" key="7">
    <source>
        <dbReference type="ARBA" id="ARBA00023136"/>
    </source>
</evidence>
<dbReference type="GO" id="GO:0005524">
    <property type="term" value="F:ATP binding"/>
    <property type="evidence" value="ECO:0007669"/>
    <property type="project" value="UniProtKB-KW"/>
</dbReference>
<dbReference type="Pfam" id="PF00005">
    <property type="entry name" value="ABC_tran"/>
    <property type="match status" value="1"/>
</dbReference>
<comment type="similarity">
    <text evidence="8">Belongs to the ABC transporter superfamily. Energy-coupling factor EcfA family.</text>
</comment>
<evidence type="ECO:0000256" key="4">
    <source>
        <dbReference type="ARBA" id="ARBA00022741"/>
    </source>
</evidence>
<dbReference type="CDD" id="cd03225">
    <property type="entry name" value="ABC_cobalt_CbiO_domain1"/>
    <property type="match status" value="1"/>
</dbReference>
<dbReference type="InterPro" id="IPR027417">
    <property type="entry name" value="P-loop_NTPase"/>
</dbReference>
<keyword evidence="6" id="KW-1278">Translocase</keyword>
<organism evidence="10 11">
    <name type="scientific">Pseudalkalibacillus berkeleyi</name>
    <dbReference type="NCBI Taxonomy" id="1069813"/>
    <lineage>
        <taxon>Bacteria</taxon>
        <taxon>Bacillati</taxon>
        <taxon>Bacillota</taxon>
        <taxon>Bacilli</taxon>
        <taxon>Bacillales</taxon>
        <taxon>Fictibacillaceae</taxon>
        <taxon>Pseudalkalibacillus</taxon>
    </lineage>
</organism>
<dbReference type="InterPro" id="IPR017871">
    <property type="entry name" value="ABC_transporter-like_CS"/>
</dbReference>
<feature type="domain" description="ABC transporter" evidence="9">
    <location>
        <begin position="3"/>
        <end position="246"/>
    </location>
</feature>
<dbReference type="InterPro" id="IPR003593">
    <property type="entry name" value="AAA+_ATPase"/>
</dbReference>
<gene>
    <name evidence="10" type="ORF">L2716_17130</name>
</gene>
<evidence type="ECO:0000256" key="3">
    <source>
        <dbReference type="ARBA" id="ARBA00022475"/>
    </source>
</evidence>
<dbReference type="RefSeq" id="WP_236338366.1">
    <property type="nucleotide sequence ID" value="NZ_JAKIJS010000004.1"/>
</dbReference>
<dbReference type="InterPro" id="IPR030946">
    <property type="entry name" value="EcfA2"/>
</dbReference>
<dbReference type="InterPro" id="IPR050095">
    <property type="entry name" value="ECF_ABC_transporter_ATP-bd"/>
</dbReference>
<dbReference type="EMBL" id="JAKIJS010000004">
    <property type="protein sequence ID" value="MCF6139443.1"/>
    <property type="molecule type" value="Genomic_DNA"/>
</dbReference>
<evidence type="ECO:0000256" key="5">
    <source>
        <dbReference type="ARBA" id="ARBA00022840"/>
    </source>
</evidence>
<evidence type="ECO:0000256" key="2">
    <source>
        <dbReference type="ARBA" id="ARBA00022448"/>
    </source>
</evidence>
<accession>A0ABS9H6E3</accession>
<dbReference type="PROSITE" id="PS00211">
    <property type="entry name" value="ABC_TRANSPORTER_1"/>
    <property type="match status" value="1"/>
</dbReference>
<dbReference type="PANTHER" id="PTHR43553:SF27">
    <property type="entry name" value="ENERGY-COUPLING FACTOR TRANSPORTER ATP-BINDING PROTEIN ECFA2"/>
    <property type="match status" value="1"/>
</dbReference>
<evidence type="ECO:0000256" key="6">
    <source>
        <dbReference type="ARBA" id="ARBA00022967"/>
    </source>
</evidence>
<dbReference type="EC" id="7.-.-.-" evidence="8"/>
<name>A0ABS9H6E3_9BACL</name>
<dbReference type="SUPFAM" id="SSF52540">
    <property type="entry name" value="P-loop containing nucleoside triphosphate hydrolases"/>
    <property type="match status" value="1"/>
</dbReference>
<evidence type="ECO:0000256" key="1">
    <source>
        <dbReference type="ARBA" id="ARBA00004202"/>
    </source>
</evidence>
<dbReference type="SMART" id="SM00382">
    <property type="entry name" value="AAA"/>
    <property type="match status" value="1"/>
</dbReference>
<keyword evidence="7 8" id="KW-0472">Membrane</keyword>
<comment type="caution">
    <text evidence="10">The sequence shown here is derived from an EMBL/GenBank/DDBJ whole genome shotgun (WGS) entry which is preliminary data.</text>
</comment>
<evidence type="ECO:0000313" key="10">
    <source>
        <dbReference type="EMBL" id="MCF6139443.1"/>
    </source>
</evidence>
<keyword evidence="4 8" id="KW-0547">Nucleotide-binding</keyword>
<reference evidence="10 11" key="1">
    <citation type="submission" date="2022-01" db="EMBL/GenBank/DDBJ databases">
        <title>Alkalihalobacillus sp. EGI L200015, a novel bacterium isolated from a salt lake sediment.</title>
        <authorList>
            <person name="Gao L."/>
            <person name="Fang B.-Z."/>
            <person name="Li W.-J."/>
        </authorList>
    </citation>
    <scope>NUCLEOTIDE SEQUENCE [LARGE SCALE GENOMIC DNA]</scope>
    <source>
        <strain evidence="10 11">KCTC 12718</strain>
    </source>
</reference>
<evidence type="ECO:0000259" key="9">
    <source>
        <dbReference type="PROSITE" id="PS50893"/>
    </source>
</evidence>
<dbReference type="NCBIfam" id="TIGR04521">
    <property type="entry name" value="ECF_ATPase_2"/>
    <property type="match status" value="1"/>
</dbReference>
<comment type="subunit">
    <text evidence="8">Forms a stable energy-coupling factor (ECF) transporter complex composed of 2 membrane-embedded substrate-binding proteins (S component), 2 ATP-binding proteins (A component) and 2 transmembrane proteins (T component).</text>
</comment>
<comment type="function">
    <text evidence="8">ATP-binding (A) component of a common energy-coupling factor (ECF) ABC-transporter complex.</text>
</comment>
<comment type="subcellular location">
    <subcellularLocation>
        <location evidence="1 8">Cell membrane</location>
        <topology evidence="1 8">Peripheral membrane protein</topology>
    </subcellularLocation>
</comment>
<proteinExistence type="inferred from homology"/>
<keyword evidence="11" id="KW-1185">Reference proteome</keyword>